<evidence type="ECO:0000313" key="2">
    <source>
        <dbReference type="EMBL" id="WNH54506.1"/>
    </source>
</evidence>
<name>A0ABY9YUD4_9GAMM</name>
<feature type="compositionally biased region" description="Basic and acidic residues" evidence="1">
    <location>
        <begin position="21"/>
        <end position="31"/>
    </location>
</feature>
<keyword evidence="3" id="KW-1185">Reference proteome</keyword>
<reference evidence="2 3" key="1">
    <citation type="submission" date="2022-12" db="EMBL/GenBank/DDBJ databases">
        <title>Two new species, Stenotrophomonas aracearum and Stenotrophomonas oahuensis, isolated from Anthurium (Araceae family) in Hawaii.</title>
        <authorList>
            <person name="Chunag S.C."/>
            <person name="Dobhal S."/>
            <person name="Alvarez A."/>
            <person name="Arif M."/>
        </authorList>
    </citation>
    <scope>NUCLEOTIDE SEQUENCE [LARGE SCALE GENOMIC DNA]</scope>
    <source>
        <strain evidence="2 3">A5586</strain>
    </source>
</reference>
<protein>
    <submittedName>
        <fullName evidence="2">Uncharacterized protein</fullName>
    </submittedName>
</protein>
<dbReference type="RefSeq" id="WP_311193596.1">
    <property type="nucleotide sequence ID" value="NZ_CP115541.1"/>
</dbReference>
<feature type="compositionally biased region" description="Polar residues" evidence="1">
    <location>
        <begin position="32"/>
        <end position="46"/>
    </location>
</feature>
<evidence type="ECO:0000313" key="3">
    <source>
        <dbReference type="Proteomes" id="UP001302072"/>
    </source>
</evidence>
<gene>
    <name evidence="2" type="ORF">PDM29_09590</name>
</gene>
<proteinExistence type="predicted"/>
<feature type="region of interest" description="Disordered" evidence="1">
    <location>
        <begin position="21"/>
        <end position="46"/>
    </location>
</feature>
<dbReference type="EMBL" id="CP115541">
    <property type="protein sequence ID" value="WNH54506.1"/>
    <property type="molecule type" value="Genomic_DNA"/>
</dbReference>
<dbReference type="Proteomes" id="UP001302072">
    <property type="component" value="Chromosome"/>
</dbReference>
<accession>A0ABY9YUD4</accession>
<sequence length="46" mass="5319">MTMTKPSYMRFKVEDDLGCRFKGSDFSDTKTRPTLTPYRNQPATQA</sequence>
<organism evidence="2 3">
    <name type="scientific">Stenotrophomonas oahuensis</name>
    <dbReference type="NCBI Taxonomy" id="3003271"/>
    <lineage>
        <taxon>Bacteria</taxon>
        <taxon>Pseudomonadati</taxon>
        <taxon>Pseudomonadota</taxon>
        <taxon>Gammaproteobacteria</taxon>
        <taxon>Lysobacterales</taxon>
        <taxon>Lysobacteraceae</taxon>
        <taxon>Stenotrophomonas</taxon>
    </lineage>
</organism>
<evidence type="ECO:0000256" key="1">
    <source>
        <dbReference type="SAM" id="MobiDB-lite"/>
    </source>
</evidence>